<keyword evidence="5 7" id="KW-0472">Membrane</keyword>
<dbReference type="Pfam" id="PF10277">
    <property type="entry name" value="Frag1"/>
    <property type="match status" value="1"/>
</dbReference>
<comment type="subcellular location">
    <subcellularLocation>
        <location evidence="1">Endomembrane system</location>
        <topology evidence="1">Multi-pass membrane protein</topology>
    </subcellularLocation>
</comment>
<dbReference type="GeneID" id="119725637"/>
<evidence type="ECO:0000256" key="7">
    <source>
        <dbReference type="SAM" id="Phobius"/>
    </source>
</evidence>
<protein>
    <recommendedName>
        <fullName evidence="8">CWH43-like N-terminal domain-containing protein</fullName>
    </recommendedName>
</protein>
<dbReference type="InterPro" id="IPR050911">
    <property type="entry name" value="DRAM/TMEM150_Autophagy_Mod"/>
</dbReference>
<dbReference type="AlphaFoldDB" id="A0A913ZML5"/>
<dbReference type="PANTHER" id="PTHR21324:SF2">
    <property type="entry name" value="EG:22E5.9 PROTEIN"/>
    <property type="match status" value="1"/>
</dbReference>
<feature type="transmembrane region" description="Helical" evidence="7">
    <location>
        <begin position="146"/>
        <end position="164"/>
    </location>
</feature>
<keyword evidence="4 7" id="KW-1133">Transmembrane helix</keyword>
<evidence type="ECO:0000259" key="8">
    <source>
        <dbReference type="Pfam" id="PF10277"/>
    </source>
</evidence>
<evidence type="ECO:0000313" key="9">
    <source>
        <dbReference type="EnsemblMetazoa" id="XP_038053048.1"/>
    </source>
</evidence>
<keyword evidence="10" id="KW-1185">Reference proteome</keyword>
<dbReference type="OMA" id="QNRLALW"/>
<organism evidence="9 10">
    <name type="scientific">Patiria miniata</name>
    <name type="common">Bat star</name>
    <name type="synonym">Asterina miniata</name>
    <dbReference type="NCBI Taxonomy" id="46514"/>
    <lineage>
        <taxon>Eukaryota</taxon>
        <taxon>Metazoa</taxon>
        <taxon>Echinodermata</taxon>
        <taxon>Eleutherozoa</taxon>
        <taxon>Asterozoa</taxon>
        <taxon>Asteroidea</taxon>
        <taxon>Valvatacea</taxon>
        <taxon>Valvatida</taxon>
        <taxon>Asterinidae</taxon>
        <taxon>Patiria</taxon>
    </lineage>
</organism>
<feature type="transmembrane region" description="Helical" evidence="7">
    <location>
        <begin position="251"/>
        <end position="273"/>
    </location>
</feature>
<evidence type="ECO:0000256" key="4">
    <source>
        <dbReference type="ARBA" id="ARBA00022989"/>
    </source>
</evidence>
<evidence type="ECO:0000256" key="3">
    <source>
        <dbReference type="ARBA" id="ARBA00022692"/>
    </source>
</evidence>
<feature type="transmembrane region" description="Helical" evidence="7">
    <location>
        <begin position="54"/>
        <end position="86"/>
    </location>
</feature>
<evidence type="ECO:0000256" key="2">
    <source>
        <dbReference type="ARBA" id="ARBA00006565"/>
    </source>
</evidence>
<evidence type="ECO:0000256" key="1">
    <source>
        <dbReference type="ARBA" id="ARBA00004127"/>
    </source>
</evidence>
<evidence type="ECO:0000256" key="5">
    <source>
        <dbReference type="ARBA" id="ARBA00023136"/>
    </source>
</evidence>
<name>A0A913ZML5_PATMI</name>
<evidence type="ECO:0000313" key="10">
    <source>
        <dbReference type="Proteomes" id="UP000887568"/>
    </source>
</evidence>
<feature type="domain" description="CWH43-like N-terminal" evidence="8">
    <location>
        <begin position="60"/>
        <end position="281"/>
    </location>
</feature>
<dbReference type="EnsemblMetazoa" id="XM_038197120.1">
    <property type="protein sequence ID" value="XP_038053048.1"/>
    <property type="gene ID" value="LOC119725637"/>
</dbReference>
<dbReference type="PANTHER" id="PTHR21324">
    <property type="entry name" value="FASTING-INDUCIBLE INTEGRAL MEMBRANE PROTEIN TM6P1-RELATED"/>
    <property type="match status" value="1"/>
</dbReference>
<dbReference type="EnsemblMetazoa" id="XM_038197128.1">
    <property type="protein sequence ID" value="XP_038053056.1"/>
    <property type="gene ID" value="LOC119725637"/>
</dbReference>
<feature type="transmembrane region" description="Helical" evidence="7">
    <location>
        <begin position="212"/>
        <end position="231"/>
    </location>
</feature>
<dbReference type="Proteomes" id="UP000887568">
    <property type="component" value="Unplaced"/>
</dbReference>
<feature type="transmembrane region" description="Helical" evidence="7">
    <location>
        <begin position="170"/>
        <end position="191"/>
    </location>
</feature>
<sequence>MSETLGMETQPVQVEGATDDANGQNNSNYGATSLGDEQRSRVEVTEKRTMCTPWLFVGLGWLPISVGLSLALAIIVPYCIAVGLGHVSAGFPYISDTGTEPPESCIFGQLLNIASALAFATIYVRYKQVAEYYREVPEGVFKCNKAALVLGSLAALGMSLVANFQETNMIVFHVIGAMMCFGLGFIYGLLMSWISYKLSPQHCTVAMYRARLALSLVAMLCLVTTLLFGGLANSQWKGEDLRKWLPEDGGFGLHVASTVSEWIMAIAFLFYFFSYIKDFQKVELAAEVRRCQRLLNVTCDPNA</sequence>
<feature type="transmembrane region" description="Helical" evidence="7">
    <location>
        <begin position="106"/>
        <end position="126"/>
    </location>
</feature>
<proteinExistence type="inferred from homology"/>
<reference evidence="9" key="1">
    <citation type="submission" date="2022-11" db="UniProtKB">
        <authorList>
            <consortium name="EnsemblMetazoa"/>
        </authorList>
    </citation>
    <scope>IDENTIFICATION</scope>
</reference>
<comment type="similarity">
    <text evidence="2">Belongs to the DRAM/TMEM150 family.</text>
</comment>
<evidence type="ECO:0000256" key="6">
    <source>
        <dbReference type="SAM" id="MobiDB-lite"/>
    </source>
</evidence>
<feature type="compositionally biased region" description="Polar residues" evidence="6">
    <location>
        <begin position="21"/>
        <end position="31"/>
    </location>
</feature>
<feature type="region of interest" description="Disordered" evidence="6">
    <location>
        <begin position="1"/>
        <end position="38"/>
    </location>
</feature>
<dbReference type="InterPro" id="IPR019402">
    <property type="entry name" value="CWH43_N"/>
</dbReference>
<accession>A0A913ZML5</accession>
<dbReference type="OrthoDB" id="191706at2759"/>
<dbReference type="RefSeq" id="XP_038053056.1">
    <property type="nucleotide sequence ID" value="XM_038197128.1"/>
</dbReference>
<dbReference type="RefSeq" id="XP_038053048.1">
    <property type="nucleotide sequence ID" value="XM_038197120.1"/>
</dbReference>
<dbReference type="GO" id="GO:0012505">
    <property type="term" value="C:endomembrane system"/>
    <property type="evidence" value="ECO:0007669"/>
    <property type="project" value="UniProtKB-SubCell"/>
</dbReference>
<keyword evidence="3 7" id="KW-0812">Transmembrane</keyword>